<reference evidence="2" key="2">
    <citation type="submission" date="2006-09" db="EMBL/GenBank/DDBJ databases">
        <title>The genome sequence of Plasmodium falciparum Dd2.</title>
        <authorList>
            <consortium name="The Broad Institute Genome Sequencing Platform"/>
            <person name="Birren B."/>
            <person name="Lander E."/>
            <person name="Galagan J."/>
            <person name="Nusbaum C."/>
            <person name="Devon K."/>
            <person name="Henn M."/>
            <person name="Jaffe D."/>
            <person name="Butler J."/>
            <person name="Alvarez P."/>
            <person name="Gnerre S."/>
            <person name="Grabherr M."/>
            <person name="Kleber M."/>
            <person name="Mauceli E."/>
            <person name="Brockman W."/>
            <person name="MacCallum I.A."/>
            <person name="Rounsley S."/>
            <person name="Young S."/>
            <person name="LaButti K."/>
            <person name="Pushparaj V."/>
            <person name="DeCaprio D."/>
            <person name="Crawford M."/>
            <person name="Koehrsen M."/>
            <person name="Engels R."/>
            <person name="Montgomery P."/>
            <person name="Pearson M."/>
            <person name="Howarth C."/>
            <person name="Larson L."/>
            <person name="Luoma S."/>
            <person name="White J."/>
            <person name="Kodira C."/>
            <person name="Zeng Q."/>
            <person name="O'Leary S."/>
            <person name="Yandava C."/>
            <person name="Alvarado L."/>
            <person name="Wirth D."/>
            <person name="Volkman S."/>
            <person name="Hartl D."/>
        </authorList>
    </citation>
    <scope>NUCLEOTIDE SEQUENCE [LARGE SCALE GENOMIC DNA]</scope>
</reference>
<protein>
    <submittedName>
        <fullName evidence="1">Uncharacterized protein</fullName>
    </submittedName>
</protein>
<name>A0A0L7M5C6_PLAF4</name>
<evidence type="ECO:0000313" key="2">
    <source>
        <dbReference type="Proteomes" id="UP000054282"/>
    </source>
</evidence>
<gene>
    <name evidence="1" type="ORF">PFDG_04525</name>
</gene>
<sequence>MRIEILKLIDYWKHTFEETKAVHEELIGLEGFILNTLVNFFAKRNPLRAQMKNSVEKFKGSLYKDKFPDYCKAVEMFIPKYFLTMTRWRNFLLEYRKIMPSRVISKFYSSWVL</sequence>
<dbReference type="KEGG" id="pfd:PFDG_04525"/>
<organism evidence="1 2">
    <name type="scientific">Plasmodium falciparum (isolate Dd2)</name>
    <dbReference type="NCBI Taxonomy" id="57267"/>
    <lineage>
        <taxon>Eukaryota</taxon>
        <taxon>Sar</taxon>
        <taxon>Alveolata</taxon>
        <taxon>Apicomplexa</taxon>
        <taxon>Aconoidasida</taxon>
        <taxon>Haemosporida</taxon>
        <taxon>Plasmodiidae</taxon>
        <taxon>Plasmodium</taxon>
        <taxon>Plasmodium (Laverania)</taxon>
    </lineage>
</organism>
<dbReference type="OrthoDB" id="392364at2759"/>
<dbReference type="Proteomes" id="UP000054282">
    <property type="component" value="Unassembled WGS sequence"/>
</dbReference>
<evidence type="ECO:0000313" key="1">
    <source>
        <dbReference type="EMBL" id="KOB88031.1"/>
    </source>
</evidence>
<dbReference type="AlphaFoldDB" id="A0A0L7M5C6"/>
<proteinExistence type="predicted"/>
<dbReference type="EMBL" id="DS016814">
    <property type="protein sequence ID" value="KOB88031.1"/>
    <property type="molecule type" value="Genomic_DNA"/>
</dbReference>
<reference evidence="2" key="1">
    <citation type="submission" date="2006-09" db="EMBL/GenBank/DDBJ databases">
        <title>Annotation of Plasmodium falciparum Dd2.</title>
        <authorList>
            <consortium name="The Broad Institute Genome Sequencing Platform"/>
            <person name="Volkman S.K."/>
            <person name="Neafsey D.E."/>
            <person name="Dash A.P."/>
            <person name="Chitnis C.E."/>
            <person name="Hartl D.L."/>
            <person name="Young S.K."/>
            <person name="Zeng Q."/>
            <person name="Koehrsen M."/>
            <person name="Alvarado L."/>
            <person name="Berlin A."/>
            <person name="Borenstein D."/>
            <person name="Chapman S.B."/>
            <person name="Chen Z."/>
            <person name="Engels R."/>
            <person name="Freedman E."/>
            <person name="Gellesch M."/>
            <person name="Goldberg J."/>
            <person name="Griggs A."/>
            <person name="Gujja S."/>
            <person name="Heilman E.R."/>
            <person name="Heiman D.I."/>
            <person name="Howarth C."/>
            <person name="Jen D."/>
            <person name="Larson L."/>
            <person name="Mehta T."/>
            <person name="Neiman D."/>
            <person name="Park D."/>
            <person name="Pearson M."/>
            <person name="Roberts A."/>
            <person name="Saif S."/>
            <person name="Shea T."/>
            <person name="Shenoy N."/>
            <person name="Sisk P."/>
            <person name="Stolte C."/>
            <person name="Sykes S."/>
            <person name="Walk T."/>
            <person name="White J."/>
            <person name="Yandava C."/>
            <person name="Haas B."/>
            <person name="Henn M.R."/>
            <person name="Nusbaum C."/>
            <person name="Birren B."/>
        </authorList>
    </citation>
    <scope>NUCLEOTIDE SEQUENCE [LARGE SCALE GENOMIC DNA]</scope>
</reference>
<accession>A0A0L7M5C6</accession>